<organism evidence="1 2">
    <name type="scientific">Vitis vinifera</name>
    <name type="common">Grape</name>
    <dbReference type="NCBI Taxonomy" id="29760"/>
    <lineage>
        <taxon>Eukaryota</taxon>
        <taxon>Viridiplantae</taxon>
        <taxon>Streptophyta</taxon>
        <taxon>Embryophyta</taxon>
        <taxon>Tracheophyta</taxon>
        <taxon>Spermatophyta</taxon>
        <taxon>Magnoliopsida</taxon>
        <taxon>eudicotyledons</taxon>
        <taxon>Gunneridae</taxon>
        <taxon>Pentapetalae</taxon>
        <taxon>rosids</taxon>
        <taxon>Vitales</taxon>
        <taxon>Vitaceae</taxon>
        <taxon>Viteae</taxon>
        <taxon>Vitis</taxon>
    </lineage>
</organism>
<proteinExistence type="predicted"/>
<evidence type="ECO:0000313" key="1">
    <source>
        <dbReference type="EMBL" id="WJZ83724.1"/>
    </source>
</evidence>
<dbReference type="PANTHER" id="PTHR31065:SF78">
    <property type="entry name" value="B BOX-TYPE DOMAIN-CONTAINING PROTEIN"/>
    <property type="match status" value="1"/>
</dbReference>
<protein>
    <recommendedName>
        <fullName evidence="3">B box-type domain-containing protein</fullName>
    </recommendedName>
</protein>
<dbReference type="EMBL" id="CP126650">
    <property type="protein sequence ID" value="WJZ83724.1"/>
    <property type="molecule type" value="Genomic_DNA"/>
</dbReference>
<gene>
    <name evidence="1" type="ORF">VitviT2T_003382</name>
</gene>
<name>A0ABY9BM96_VITVI</name>
<dbReference type="PANTHER" id="PTHR31065">
    <property type="entry name" value="PLATZ TRANSCRIPTION FACTOR FAMILY PROTEIN"/>
    <property type="match status" value="1"/>
</dbReference>
<dbReference type="Pfam" id="PF04640">
    <property type="entry name" value="PLATZ"/>
    <property type="match status" value="1"/>
</dbReference>
<evidence type="ECO:0008006" key="3">
    <source>
        <dbReference type="Google" id="ProtNLM"/>
    </source>
</evidence>
<accession>A0ABY9BM96</accession>
<evidence type="ECO:0000313" key="2">
    <source>
        <dbReference type="Proteomes" id="UP001227230"/>
    </source>
</evidence>
<keyword evidence="2" id="KW-1185">Reference proteome</keyword>
<dbReference type="Proteomes" id="UP001227230">
    <property type="component" value="Chromosome 3"/>
</dbReference>
<dbReference type="InterPro" id="IPR006734">
    <property type="entry name" value="PLATZ"/>
</dbReference>
<reference evidence="1 2" key="1">
    <citation type="journal article" date="2023" name="Hortic Res">
        <title>The complete reference genome for grapevine (Vitis vinifera L.) genetics and breeding.</title>
        <authorList>
            <person name="Shi X."/>
            <person name="Cao S."/>
            <person name="Wang X."/>
            <person name="Huang S."/>
            <person name="Wang Y."/>
            <person name="Liu Z."/>
            <person name="Liu W."/>
            <person name="Leng X."/>
            <person name="Peng Y."/>
            <person name="Wang N."/>
            <person name="Wang Y."/>
            <person name="Ma Z."/>
            <person name="Xu X."/>
            <person name="Zhang F."/>
            <person name="Xue H."/>
            <person name="Zhong H."/>
            <person name="Wang Y."/>
            <person name="Zhang K."/>
            <person name="Velt A."/>
            <person name="Avia K."/>
            <person name="Holtgrawe D."/>
            <person name="Grimplet J."/>
            <person name="Matus J.T."/>
            <person name="Ware D."/>
            <person name="Wu X."/>
            <person name="Wang H."/>
            <person name="Liu C."/>
            <person name="Fang Y."/>
            <person name="Rustenholz C."/>
            <person name="Cheng Z."/>
            <person name="Xiao H."/>
            <person name="Zhou Y."/>
        </authorList>
    </citation>
    <scope>NUCLEOTIDE SEQUENCE [LARGE SCALE GENOMIC DNA]</scope>
    <source>
        <strain evidence="2">cv. Pinot noir / PN40024</strain>
        <tissue evidence="1">Leaf</tissue>
    </source>
</reference>
<sequence>MCAPKVSKVRSGGDVTAFPNVGSTFFVIFETPDFMHRTAESAAAAEAAGSESLGHIHHQQRQNYIKTPDNTQSQAPTPTSASTFICRSHKSLLFDFPLKTLPPVPPSAFRLLPPPFALRSPHSTMNSSWIFFLLSEKFFSPCHLHPHARKNEKNIFCLDCCLTLCPHCLPLHDSHRLLQVRRYVYNDVVRLDDMEKLFDCRFVQSYITNSSRVVFLNHRPQTRPIKCSGSFCSSCQRTLQEPYQFCSLACKVRHAVDMERPVSRYIYDCECLQPLDLGCANLEESQMTPSSVLDAEVSSRNTTSSGSCTDGDGGVGCLNVGCTATTEKVTRKKRSTRVAVANFCDRITPRSVSKRKGLPLRSPLY</sequence>